<dbReference type="Pfam" id="PF00171">
    <property type="entry name" value="Aldedh"/>
    <property type="match status" value="1"/>
</dbReference>
<dbReference type="InterPro" id="IPR029510">
    <property type="entry name" value="Ald_DH_CS_GLU"/>
</dbReference>
<dbReference type="InterPro" id="IPR016162">
    <property type="entry name" value="Ald_DH_N"/>
</dbReference>
<feature type="domain" description="Aldehyde dehydrogenase" evidence="2">
    <location>
        <begin position="29"/>
        <end position="286"/>
    </location>
</feature>
<sequence length="287" mass="30777">VIEQSDINTFSKNKLKPCKLVIDGKLLPSESEKTIDVISPIDGQLITTIPDANKSDINIAVQSARKAFNKGVWSKADPRDRKKILLRFAELIEKHSIELAVLGVRDNGTEINMALFAEPMGSASTIRYYSEAIDKIYGEIAPTSNKVLGLIHREPIGVVGAIVPWNFPLMVGTWKFAPALAAGNSVIIKPAETASLSLLRVAELALEAGIPEGVFNVVTGEGLTAGKALAKHMDVDVIAFTGSGVTGRKILEYSAQSNLKRVYLELGGKSPNIIFADVPDLDMAVAG</sequence>
<evidence type="ECO:0000256" key="1">
    <source>
        <dbReference type="ARBA" id="ARBA00023002"/>
    </source>
</evidence>
<proteinExistence type="predicted"/>
<dbReference type="InterPro" id="IPR016161">
    <property type="entry name" value="Ald_DH/histidinol_DH"/>
</dbReference>
<gene>
    <name evidence="3" type="ORF">METZ01_LOCUS332478</name>
</gene>
<dbReference type="FunFam" id="3.40.605.10:FF:000001">
    <property type="entry name" value="Aldehyde dehydrogenase 1"/>
    <property type="match status" value="1"/>
</dbReference>
<dbReference type="AlphaFoldDB" id="A0A382Q205"/>
<dbReference type="InterPro" id="IPR015590">
    <property type="entry name" value="Aldehyde_DH_dom"/>
</dbReference>
<protein>
    <recommendedName>
        <fullName evidence="2">Aldehyde dehydrogenase domain-containing protein</fullName>
    </recommendedName>
</protein>
<evidence type="ECO:0000313" key="3">
    <source>
        <dbReference type="EMBL" id="SVC79624.1"/>
    </source>
</evidence>
<organism evidence="3">
    <name type="scientific">marine metagenome</name>
    <dbReference type="NCBI Taxonomy" id="408172"/>
    <lineage>
        <taxon>unclassified sequences</taxon>
        <taxon>metagenomes</taxon>
        <taxon>ecological metagenomes</taxon>
    </lineage>
</organism>
<accession>A0A382Q205</accession>
<dbReference type="SUPFAM" id="SSF53720">
    <property type="entry name" value="ALDH-like"/>
    <property type="match status" value="1"/>
</dbReference>
<reference evidence="3" key="1">
    <citation type="submission" date="2018-05" db="EMBL/GenBank/DDBJ databases">
        <authorList>
            <person name="Lanie J.A."/>
            <person name="Ng W.-L."/>
            <person name="Kazmierczak K.M."/>
            <person name="Andrzejewski T.M."/>
            <person name="Davidsen T.M."/>
            <person name="Wayne K.J."/>
            <person name="Tettelin H."/>
            <person name="Glass J.I."/>
            <person name="Rusch D."/>
            <person name="Podicherti R."/>
            <person name="Tsui H.-C.T."/>
            <person name="Winkler M.E."/>
        </authorList>
    </citation>
    <scope>NUCLEOTIDE SEQUENCE</scope>
</reference>
<name>A0A382Q205_9ZZZZ</name>
<dbReference type="Gene3D" id="3.40.605.10">
    <property type="entry name" value="Aldehyde Dehydrogenase, Chain A, domain 1"/>
    <property type="match status" value="1"/>
</dbReference>
<feature type="non-terminal residue" evidence="3">
    <location>
        <position position="1"/>
    </location>
</feature>
<dbReference type="GO" id="GO:0016491">
    <property type="term" value="F:oxidoreductase activity"/>
    <property type="evidence" value="ECO:0007669"/>
    <property type="project" value="UniProtKB-KW"/>
</dbReference>
<evidence type="ECO:0000259" key="2">
    <source>
        <dbReference type="Pfam" id="PF00171"/>
    </source>
</evidence>
<dbReference type="PROSITE" id="PS00687">
    <property type="entry name" value="ALDEHYDE_DEHYDR_GLU"/>
    <property type="match status" value="1"/>
</dbReference>
<feature type="non-terminal residue" evidence="3">
    <location>
        <position position="287"/>
    </location>
</feature>
<keyword evidence="1" id="KW-0560">Oxidoreductase</keyword>
<dbReference type="PANTHER" id="PTHR11699">
    <property type="entry name" value="ALDEHYDE DEHYDROGENASE-RELATED"/>
    <property type="match status" value="1"/>
</dbReference>
<dbReference type="EMBL" id="UINC01111420">
    <property type="protein sequence ID" value="SVC79624.1"/>
    <property type="molecule type" value="Genomic_DNA"/>
</dbReference>